<protein>
    <submittedName>
        <fullName evidence="1">Portal protein</fullName>
    </submittedName>
</protein>
<dbReference type="Proteomes" id="UP000826616">
    <property type="component" value="Plasmid pAT1"/>
</dbReference>
<geneLocation type="plasmid" evidence="1 2">
    <name>pAT1</name>
</geneLocation>
<dbReference type="GeneID" id="97143421"/>
<dbReference type="InterPro" id="IPR006528">
    <property type="entry name" value="Phage_head_morphogenesis_dom"/>
</dbReference>
<evidence type="ECO:0000313" key="2">
    <source>
        <dbReference type="Proteomes" id="UP000826616"/>
    </source>
</evidence>
<gene>
    <name evidence="1" type="ORF">K3F53_18740</name>
</gene>
<dbReference type="NCBIfam" id="TIGR01641">
    <property type="entry name" value="phageSPP1_gp7"/>
    <property type="match status" value="1"/>
</dbReference>
<accession>A0ABX8YI77</accession>
<sequence>MGLLERISSFWRRGSPNEAIQTETQVPENQTPITHSSEMVDETYYLYKMMQVENDRRAVLRDVENMLESDPLIDETNSRIARKAVRGGIFITVTGSGKHQKRIATRTGRKPGRGSELANRAQGIIDRFCTRCNIDANAVLWVSRMISDGDLFLNIVVEQIAEELRIGSIRWVPAIIMKRNEDQFGQFIDINRAFSEIDPQKGMYYATVIPDNAVRHFPLWAINHIRWKYRGGLYGNSQYKAIRKLSRQNATTDDDMVVRRRTRAPLRRVHNIGSKENPVDSKVVEKYKQEHRDAIVNGKYTPVTDYYHNGMGDVKNLEGDGNLDKIADVKYLYDKQNTGTIIPKGLVGHAEDINRDVLDDQKEEYYDTIEDIRHLLEYGDGGPFSGLRAIIDFELLLHGIDVEATGLTYDIMFQPLRNEAPSDIIDRTIKARKAGMLDHRTSVINIAHIFNIENPELIIQALEDEKQSKNKWNEIAPLSDSLFSRNIRGYKAFVDADEEEEENPPHLKGMNKIEKKTLKIWQQRFAREEEAVMQIEIPLSSVMLDAEDGEKQEVYLTEEEITAFLAAVTEVQQHDQETYAAELSYVYVASGEIGGQLAAATVGIKFDLFKEDILEDLLIHSSKRIVNIDETTREAIREALGKGYLVGSKKELIKLIHEALGEVYANAYHNRAEMIARTESMWAYNRAADRIYDEVEDLEEFEVLVTKDERTCKKCKKFIGQTYTRETAPELPAHPRCRCVKVPKFRKEDK</sequence>
<dbReference type="RefSeq" id="WP_220561205.1">
    <property type="nucleotide sequence ID" value="NZ_CP080765.1"/>
</dbReference>
<evidence type="ECO:0000313" key="1">
    <source>
        <dbReference type="EMBL" id="QYY44773.1"/>
    </source>
</evidence>
<keyword evidence="1" id="KW-0614">Plasmid</keyword>
<organism evidence="1 2">
    <name type="scientific">Aneurinibacillus thermoaerophilus</name>
    <dbReference type="NCBI Taxonomy" id="143495"/>
    <lineage>
        <taxon>Bacteria</taxon>
        <taxon>Bacillati</taxon>
        <taxon>Bacillota</taxon>
        <taxon>Bacilli</taxon>
        <taxon>Bacillales</taxon>
        <taxon>Paenibacillaceae</taxon>
        <taxon>Aneurinibacillus group</taxon>
        <taxon>Aneurinibacillus</taxon>
    </lineage>
</organism>
<keyword evidence="2" id="KW-1185">Reference proteome</keyword>
<name>A0ABX8YI77_ANETH</name>
<proteinExistence type="predicted"/>
<dbReference type="EMBL" id="CP080765">
    <property type="protein sequence ID" value="QYY44773.1"/>
    <property type="molecule type" value="Genomic_DNA"/>
</dbReference>
<reference evidence="1 2" key="1">
    <citation type="submission" date="2021-08" db="EMBL/GenBank/DDBJ databases">
        <title>Complete genome sequence of the strain Aneurinibacillus thermoaerophilus CCM 8960.</title>
        <authorList>
            <person name="Musilova J."/>
            <person name="Kourilova X."/>
            <person name="Pernicova I."/>
            <person name="Bezdicek M."/>
            <person name="Lengerova M."/>
            <person name="Obruca S."/>
            <person name="Sedlar K."/>
        </authorList>
    </citation>
    <scope>NUCLEOTIDE SEQUENCE [LARGE SCALE GENOMIC DNA]</scope>
    <source>
        <strain evidence="1 2">CCM 8960</strain>
        <plasmid evidence="1 2">pAT1</plasmid>
    </source>
</reference>